<dbReference type="Pfam" id="PF02776">
    <property type="entry name" value="TPP_enzyme_N"/>
    <property type="match status" value="1"/>
</dbReference>
<dbReference type="InterPro" id="IPR029035">
    <property type="entry name" value="DHS-like_NAD/FAD-binding_dom"/>
</dbReference>
<comment type="similarity">
    <text evidence="2 4">Belongs to the TPP enzyme family.</text>
</comment>
<dbReference type="NCBIfam" id="NF004516">
    <property type="entry name" value="PRK05858.1"/>
    <property type="match status" value="1"/>
</dbReference>
<dbReference type="PANTHER" id="PTHR18968">
    <property type="entry name" value="THIAMINE PYROPHOSPHATE ENZYMES"/>
    <property type="match status" value="1"/>
</dbReference>
<dbReference type="CDD" id="cd02004">
    <property type="entry name" value="TPP_BZL_OCoD_HPCL"/>
    <property type="match status" value="1"/>
</dbReference>
<evidence type="ECO:0000256" key="1">
    <source>
        <dbReference type="ARBA" id="ARBA00001964"/>
    </source>
</evidence>
<gene>
    <name evidence="8" type="ORF">ER308_03005</name>
</gene>
<dbReference type="GO" id="GO:0009097">
    <property type="term" value="P:isoleucine biosynthetic process"/>
    <property type="evidence" value="ECO:0007669"/>
    <property type="project" value="TreeGrafter"/>
</dbReference>
<dbReference type="GO" id="GO:0000287">
    <property type="term" value="F:magnesium ion binding"/>
    <property type="evidence" value="ECO:0007669"/>
    <property type="project" value="InterPro"/>
</dbReference>
<sequence>MTDEVPSGHLAVRALRAAGIEHLFTLSGGHLFPLYEGARDEGVALVDTRHEQTAGFAAEGLAKLTRRPQVAALTAGPGVTNAMSALASAQSNGSPLVVLGGRAPQATWGRGSLQELDHVAFTEPLCNRAATAQAPGAVAGEVGATLTAAATSPRGPAFLDIPMDVIFTPTSNESIAPWHPPARHPPDDATIAVAAEALAAADRPVVIAGTDVWFAGAEESLQALVETLRAPVAMNGQGRGCVPADHELAISRARGAALKGADLVCVVGAPLDFRLGFGDFGGTPVVHVADHPDEVARHVDLAAGVGGDLAAVLETLTEAAGGPTGERAEARAAWARELADAEGATRAEDRALLESDAVPIHPARVGGELARQLDRDAVLIGDGGDVVSFAGRHIDSHRPGRWLDPGPFGCLGTGTGYGLAARLAHPEAQSALLLGDGAAGFSLMDVDTLVRHDLALPIVVANNGAWALEKHPMRQVYDGWHAAADLRQDTAYDAIVAALGGAGETVTRPDRLAPALERAFAAQVPYLVNVQTDPEAAYPRRAALM</sequence>
<dbReference type="InterPro" id="IPR012001">
    <property type="entry name" value="Thiamin_PyroP_enz_TPP-bd_dom"/>
</dbReference>
<dbReference type="GO" id="GO:0009099">
    <property type="term" value="P:L-valine biosynthetic process"/>
    <property type="evidence" value="ECO:0007669"/>
    <property type="project" value="TreeGrafter"/>
</dbReference>
<dbReference type="GO" id="GO:0050660">
    <property type="term" value="F:flavin adenine dinucleotide binding"/>
    <property type="evidence" value="ECO:0007669"/>
    <property type="project" value="TreeGrafter"/>
</dbReference>
<dbReference type="KEGG" id="erz:ER308_03005"/>
<dbReference type="InterPro" id="IPR029061">
    <property type="entry name" value="THDP-binding"/>
</dbReference>
<evidence type="ECO:0000256" key="3">
    <source>
        <dbReference type="ARBA" id="ARBA00023052"/>
    </source>
</evidence>
<dbReference type="SUPFAM" id="SSF52518">
    <property type="entry name" value="Thiamin diphosphate-binding fold (THDP-binding)"/>
    <property type="match status" value="2"/>
</dbReference>
<dbReference type="GO" id="GO:0030976">
    <property type="term" value="F:thiamine pyrophosphate binding"/>
    <property type="evidence" value="ECO:0007669"/>
    <property type="project" value="InterPro"/>
</dbReference>
<feature type="domain" description="Thiamine pyrophosphate enzyme central" evidence="5">
    <location>
        <begin position="191"/>
        <end position="316"/>
    </location>
</feature>
<feature type="domain" description="Thiamine pyrophosphate enzyme TPP-binding" evidence="6">
    <location>
        <begin position="382"/>
        <end position="530"/>
    </location>
</feature>
<keyword evidence="9" id="KW-1185">Reference proteome</keyword>
<dbReference type="Gene3D" id="3.40.50.1220">
    <property type="entry name" value="TPP-binding domain"/>
    <property type="match status" value="1"/>
</dbReference>
<evidence type="ECO:0000256" key="4">
    <source>
        <dbReference type="RuleBase" id="RU362132"/>
    </source>
</evidence>
<dbReference type="InterPro" id="IPR012000">
    <property type="entry name" value="Thiamin_PyroP_enz_cen_dom"/>
</dbReference>
<keyword evidence="8" id="KW-0808">Transferase</keyword>
<dbReference type="Gene3D" id="3.40.50.970">
    <property type="match status" value="2"/>
</dbReference>
<dbReference type="Proteomes" id="UP000291469">
    <property type="component" value="Chromosome"/>
</dbReference>
<dbReference type="GO" id="GO:0003984">
    <property type="term" value="F:acetolactate synthase activity"/>
    <property type="evidence" value="ECO:0007669"/>
    <property type="project" value="UniProtKB-EC"/>
</dbReference>
<dbReference type="EMBL" id="CP036402">
    <property type="protein sequence ID" value="QBI18632.1"/>
    <property type="molecule type" value="Genomic_DNA"/>
</dbReference>
<evidence type="ECO:0000313" key="8">
    <source>
        <dbReference type="EMBL" id="QBI18632.1"/>
    </source>
</evidence>
<dbReference type="Pfam" id="PF02775">
    <property type="entry name" value="TPP_enzyme_C"/>
    <property type="match status" value="1"/>
</dbReference>
<dbReference type="Pfam" id="PF00205">
    <property type="entry name" value="TPP_enzyme_M"/>
    <property type="match status" value="1"/>
</dbReference>
<evidence type="ECO:0000313" key="9">
    <source>
        <dbReference type="Proteomes" id="UP000291469"/>
    </source>
</evidence>
<name>A0A411YBU2_9ACTN</name>
<evidence type="ECO:0000256" key="2">
    <source>
        <dbReference type="ARBA" id="ARBA00007812"/>
    </source>
</evidence>
<feature type="domain" description="Thiamine pyrophosphate enzyme N-terminal TPP-binding" evidence="7">
    <location>
        <begin position="9"/>
        <end position="120"/>
    </location>
</feature>
<dbReference type="SUPFAM" id="SSF52467">
    <property type="entry name" value="DHS-like NAD/FAD-binding domain"/>
    <property type="match status" value="1"/>
</dbReference>
<dbReference type="PANTHER" id="PTHR18968:SF166">
    <property type="entry name" value="2-HYDROXYACYL-COA LYASE 2"/>
    <property type="match status" value="1"/>
</dbReference>
<evidence type="ECO:0000259" key="6">
    <source>
        <dbReference type="Pfam" id="PF02775"/>
    </source>
</evidence>
<dbReference type="GO" id="GO:0005948">
    <property type="term" value="C:acetolactate synthase complex"/>
    <property type="evidence" value="ECO:0007669"/>
    <property type="project" value="TreeGrafter"/>
</dbReference>
<proteinExistence type="inferred from homology"/>
<comment type="cofactor">
    <cofactor evidence="1">
        <name>thiamine diphosphate</name>
        <dbReference type="ChEBI" id="CHEBI:58937"/>
    </cofactor>
</comment>
<dbReference type="OrthoDB" id="4959782at2"/>
<protein>
    <submittedName>
        <fullName evidence="8">Acetolactate synthase</fullName>
        <ecNumber evidence="8">2.2.1.6</ecNumber>
    </submittedName>
</protein>
<dbReference type="AlphaFoldDB" id="A0A411YBU2"/>
<accession>A0A411YBU2</accession>
<dbReference type="EC" id="2.2.1.6" evidence="8"/>
<evidence type="ECO:0000259" key="7">
    <source>
        <dbReference type="Pfam" id="PF02776"/>
    </source>
</evidence>
<evidence type="ECO:0000259" key="5">
    <source>
        <dbReference type="Pfam" id="PF00205"/>
    </source>
</evidence>
<dbReference type="InterPro" id="IPR045229">
    <property type="entry name" value="TPP_enz"/>
</dbReference>
<dbReference type="InterPro" id="IPR011766">
    <property type="entry name" value="TPP_enzyme_TPP-bd"/>
</dbReference>
<dbReference type="CDD" id="cd07035">
    <property type="entry name" value="TPP_PYR_POX_like"/>
    <property type="match status" value="1"/>
</dbReference>
<dbReference type="RefSeq" id="WP_131153630.1">
    <property type="nucleotide sequence ID" value="NZ_CP036402.1"/>
</dbReference>
<reference evidence="8 9" key="1">
    <citation type="submission" date="2019-01" db="EMBL/GenBank/DDBJ databases">
        <title>Egibacter rhizosphaerae EGI 80759T.</title>
        <authorList>
            <person name="Chen D.-D."/>
            <person name="Tian Y."/>
            <person name="Jiao J.-Y."/>
            <person name="Zhang X.-T."/>
            <person name="Zhang Y.-G."/>
            <person name="Zhang Y."/>
            <person name="Xiao M."/>
            <person name="Shu W.-S."/>
            <person name="Li W.-J."/>
        </authorList>
    </citation>
    <scope>NUCLEOTIDE SEQUENCE [LARGE SCALE GENOMIC DNA]</scope>
    <source>
        <strain evidence="8 9">EGI 80759</strain>
    </source>
</reference>
<keyword evidence="3 4" id="KW-0786">Thiamine pyrophosphate</keyword>
<organism evidence="8 9">
    <name type="scientific">Egibacter rhizosphaerae</name>
    <dbReference type="NCBI Taxonomy" id="1670831"/>
    <lineage>
        <taxon>Bacteria</taxon>
        <taxon>Bacillati</taxon>
        <taxon>Actinomycetota</taxon>
        <taxon>Nitriliruptoria</taxon>
        <taxon>Egibacterales</taxon>
        <taxon>Egibacteraceae</taxon>
        <taxon>Egibacter</taxon>
    </lineage>
</organism>